<sequence length="61" mass="6677">MRIDGTAYRTIWSEGGGSVAIIDQTRLPHDFAVVRLTGLEEAAHAPIEERDGLLGLFPERA</sequence>
<dbReference type="HOGENOM" id="CLU_2912468_0_0_5"/>
<protein>
    <submittedName>
        <fullName evidence="1">Uncharacterized protein</fullName>
    </submittedName>
</protein>
<dbReference type="EMBL" id="FQ311868">
    <property type="protein sequence ID" value="CBS87968.1"/>
    <property type="molecule type" value="Genomic_DNA"/>
</dbReference>
<gene>
    <name evidence="1" type="ordered locus">AZOLI_2783</name>
</gene>
<dbReference type="STRING" id="862719.AZOLI_2783"/>
<dbReference type="InterPro" id="IPR027363">
    <property type="entry name" value="M1Pi_N"/>
</dbReference>
<organism evidence="1 2">
    <name type="scientific">Azospirillum lipoferum (strain 4B)</name>
    <dbReference type="NCBI Taxonomy" id="862719"/>
    <lineage>
        <taxon>Bacteria</taxon>
        <taxon>Pseudomonadati</taxon>
        <taxon>Pseudomonadota</taxon>
        <taxon>Alphaproteobacteria</taxon>
        <taxon>Rhodospirillales</taxon>
        <taxon>Azospirillaceae</taxon>
        <taxon>Azospirillum</taxon>
    </lineage>
</organism>
<evidence type="ECO:0000313" key="1">
    <source>
        <dbReference type="EMBL" id="CBS87968.1"/>
    </source>
</evidence>
<dbReference type="KEGG" id="ali:AZOLI_2783"/>
<reference evidence="2" key="1">
    <citation type="journal article" date="2011" name="PLoS Genet.">
        <title>Azospirillum genomes reveal transition of bacteria from aquatic to terrestrial environments.</title>
        <authorList>
            <person name="Wisniewski-Dye F."/>
            <person name="Borziak K."/>
            <person name="Khalsa-Moyers G."/>
            <person name="Alexandre G."/>
            <person name="Sukharnikov L.O."/>
            <person name="Wuichet K."/>
            <person name="Hurst G.B."/>
            <person name="McDonald W.H."/>
            <person name="Robertson J.S."/>
            <person name="Barbe V."/>
            <person name="Calteau A."/>
            <person name="Rouy Z."/>
            <person name="Mangenot S."/>
            <person name="Prigent-Combaret C."/>
            <person name="Normand P."/>
            <person name="Boyer M."/>
            <person name="Siguier P."/>
            <person name="Dessaux Y."/>
            <person name="Elmerich C."/>
            <person name="Condemine G."/>
            <person name="Krishnen G."/>
            <person name="Kennedy I."/>
            <person name="Paterson A.H."/>
            <person name="Gonzalez V."/>
            <person name="Mavingui P."/>
            <person name="Zhulin I.B."/>
        </authorList>
    </citation>
    <scope>NUCLEOTIDE SEQUENCE [LARGE SCALE GENOMIC DNA]</scope>
    <source>
        <strain evidence="2">4B</strain>
    </source>
</reference>
<dbReference type="Gene3D" id="1.20.120.420">
    <property type="entry name" value="translation initiation factor eif-2b, domain 1"/>
    <property type="match status" value="1"/>
</dbReference>
<proteinExistence type="predicted"/>
<name>G7Z6B0_AZOL4</name>
<accession>G7Z6B0</accession>
<dbReference type="Proteomes" id="UP000005667">
    <property type="component" value="Chromosome"/>
</dbReference>
<evidence type="ECO:0000313" key="2">
    <source>
        <dbReference type="Proteomes" id="UP000005667"/>
    </source>
</evidence>
<dbReference type="AlphaFoldDB" id="G7Z6B0"/>
<keyword evidence="2" id="KW-1185">Reference proteome</keyword>